<reference evidence="2" key="1">
    <citation type="submission" date="2022-11" db="EMBL/GenBank/DDBJ databases">
        <authorList>
            <person name="Morgan W.R."/>
            <person name="Tartar A."/>
        </authorList>
    </citation>
    <scope>NUCLEOTIDE SEQUENCE</scope>
    <source>
        <strain evidence="2">ARSEF 373</strain>
    </source>
</reference>
<dbReference type="InterPro" id="IPR036514">
    <property type="entry name" value="SGNH_hydro_sf"/>
</dbReference>
<proteinExistence type="predicted"/>
<name>A0AAV2YGT9_9STRA</name>
<dbReference type="Pfam" id="PF13472">
    <property type="entry name" value="Lipase_GDSL_2"/>
    <property type="match status" value="1"/>
</dbReference>
<dbReference type="EMBL" id="DAKRPA010000259">
    <property type="protein sequence ID" value="DAZ94267.1"/>
    <property type="molecule type" value="Genomic_DNA"/>
</dbReference>
<dbReference type="Proteomes" id="UP001146120">
    <property type="component" value="Unassembled WGS sequence"/>
</dbReference>
<comment type="caution">
    <text evidence="2">The sequence shown here is derived from an EMBL/GenBank/DDBJ whole genome shotgun (WGS) entry which is preliminary data.</text>
</comment>
<gene>
    <name evidence="2" type="ORF">N0F65_011899</name>
</gene>
<dbReference type="PANTHER" id="PTHR30383:SF5">
    <property type="entry name" value="SGNH HYDROLASE-TYPE ESTERASE DOMAIN-CONTAINING PROTEIN"/>
    <property type="match status" value="1"/>
</dbReference>
<evidence type="ECO:0000313" key="3">
    <source>
        <dbReference type="Proteomes" id="UP001146120"/>
    </source>
</evidence>
<dbReference type="AlphaFoldDB" id="A0AAV2YGT9"/>
<dbReference type="InterPro" id="IPR013830">
    <property type="entry name" value="SGNH_hydro"/>
</dbReference>
<dbReference type="CDD" id="cd00229">
    <property type="entry name" value="SGNH_hydrolase"/>
    <property type="match status" value="1"/>
</dbReference>
<dbReference type="SUPFAM" id="SSF52266">
    <property type="entry name" value="SGNH hydrolase"/>
    <property type="match status" value="2"/>
</dbReference>
<accession>A0AAV2YGT9</accession>
<dbReference type="InterPro" id="IPR051532">
    <property type="entry name" value="Ester_Hydrolysis_Enzymes"/>
</dbReference>
<evidence type="ECO:0000313" key="2">
    <source>
        <dbReference type="EMBL" id="DAZ94267.1"/>
    </source>
</evidence>
<sequence length="549" mass="60448">FDCGDAVDRSINQWIGASMGFENTYVAVRLWLALVWWQLCRWIFDLVSVKTLRPTTDMFHKVVVIGDDFGAGIGDYLTFGSAGGIAEYLKTFIKRSEKVCEQQRPATQRTMAAWQRQQHPVRQSWAVVNAAVPGTVAADWSPLAGNKGVSAAQYFDRVFTSRSLRDAEVIVVMLGSLDQRKGIPVAETKRHLMSICDTLRKKGKRVCLATAASAAPLSKNAASETELNKAIQEMASAASAMAMARSAPSRATQFAAMRSWATGGRHLTSATRWIGASMGFENTYVAVRLWLALVWWQLCRWIFDLVSVKTLRPTTDMFHKVVVIGDDFGAGIGDYLTFGSAGGIAEYLKTFIKRSEKVRQSWAVVNAAVPGTVAADWSPLAGNKGVSAAQYFDRVFTSRSLRDAEVIVVMLGSLDQRKGIPVAETKRHLMSICDTLRKKGKRVCLATAASAAPLSKNAASETELNKAIQDYCKSTAVEDMPVVLAPRLDLPLFHRESSLSFDQFHFNSTAYRALAKGAADSLIPMLTAVEWATWKTKFDNVKYDPALYH</sequence>
<reference evidence="2" key="2">
    <citation type="journal article" date="2023" name="Microbiol Resour">
        <title>Decontamination and Annotation of the Draft Genome Sequence of the Oomycete Lagenidium giganteum ARSEF 373.</title>
        <authorList>
            <person name="Morgan W.R."/>
            <person name="Tartar A."/>
        </authorList>
    </citation>
    <scope>NUCLEOTIDE SEQUENCE</scope>
    <source>
        <strain evidence="2">ARSEF 373</strain>
    </source>
</reference>
<organism evidence="2 3">
    <name type="scientific">Lagenidium giganteum</name>
    <dbReference type="NCBI Taxonomy" id="4803"/>
    <lineage>
        <taxon>Eukaryota</taxon>
        <taxon>Sar</taxon>
        <taxon>Stramenopiles</taxon>
        <taxon>Oomycota</taxon>
        <taxon>Peronosporomycetes</taxon>
        <taxon>Pythiales</taxon>
        <taxon>Pythiaceae</taxon>
    </lineage>
</organism>
<protein>
    <recommendedName>
        <fullName evidence="1">SGNH hydrolase-type esterase domain-containing protein</fullName>
    </recommendedName>
</protein>
<dbReference type="Gene3D" id="3.40.50.1110">
    <property type="entry name" value="SGNH hydrolase"/>
    <property type="match status" value="2"/>
</dbReference>
<keyword evidence="3" id="KW-1185">Reference proteome</keyword>
<feature type="domain" description="SGNH hydrolase-type esterase" evidence="1">
    <location>
        <begin position="323"/>
        <end position="513"/>
    </location>
</feature>
<dbReference type="GO" id="GO:0004622">
    <property type="term" value="F:phosphatidylcholine lysophospholipase activity"/>
    <property type="evidence" value="ECO:0007669"/>
    <property type="project" value="TreeGrafter"/>
</dbReference>
<feature type="non-terminal residue" evidence="2">
    <location>
        <position position="1"/>
    </location>
</feature>
<evidence type="ECO:0000259" key="1">
    <source>
        <dbReference type="Pfam" id="PF13472"/>
    </source>
</evidence>
<dbReference type="PANTHER" id="PTHR30383">
    <property type="entry name" value="THIOESTERASE 1/PROTEASE 1/LYSOPHOSPHOLIPASE L1"/>
    <property type="match status" value="1"/>
</dbReference>